<feature type="domain" description="VTT" evidence="8">
    <location>
        <begin position="42"/>
        <end position="166"/>
    </location>
</feature>
<keyword evidence="10" id="KW-1185">Reference proteome</keyword>
<name>A0A0N9ND81_9ACTN</name>
<dbReference type="Pfam" id="PF09335">
    <property type="entry name" value="VTT_dom"/>
    <property type="match status" value="1"/>
</dbReference>
<dbReference type="KEGG" id="goq:ACH46_20595"/>
<evidence type="ECO:0000256" key="4">
    <source>
        <dbReference type="ARBA" id="ARBA00022692"/>
    </source>
</evidence>
<evidence type="ECO:0000256" key="6">
    <source>
        <dbReference type="ARBA" id="ARBA00023136"/>
    </source>
</evidence>
<dbReference type="RefSeq" id="WP_062394736.1">
    <property type="nucleotide sequence ID" value="NZ_CP011853.1"/>
</dbReference>
<dbReference type="STRING" id="1136941.ACH46_20595"/>
<dbReference type="PATRIC" id="fig|1136941.3.peg.4219"/>
<dbReference type="EMBL" id="CP011853">
    <property type="protein sequence ID" value="ALG86452.1"/>
    <property type="molecule type" value="Genomic_DNA"/>
</dbReference>
<dbReference type="InterPro" id="IPR032818">
    <property type="entry name" value="DedA-like"/>
</dbReference>
<keyword evidence="5 7" id="KW-1133">Transmembrane helix</keyword>
<evidence type="ECO:0000256" key="2">
    <source>
        <dbReference type="ARBA" id="ARBA00010792"/>
    </source>
</evidence>
<accession>A0A0N9ND81</accession>
<reference evidence="10" key="1">
    <citation type="submission" date="2015-06" db="EMBL/GenBank/DDBJ databases">
        <title>Complete genome sequence and metabolic analysis of phthalate degradation pathway in Gordonia sp. QH-11.</title>
        <authorList>
            <person name="Jin D."/>
            <person name="Kong X."/>
            <person name="Bai Z."/>
        </authorList>
    </citation>
    <scope>NUCLEOTIDE SEQUENCE [LARGE SCALE GENOMIC DNA]</scope>
    <source>
        <strain evidence="10">QH-11</strain>
    </source>
</reference>
<evidence type="ECO:0000259" key="8">
    <source>
        <dbReference type="Pfam" id="PF09335"/>
    </source>
</evidence>
<gene>
    <name evidence="9" type="ORF">ACH46_20595</name>
</gene>
<dbReference type="GO" id="GO:0005886">
    <property type="term" value="C:plasma membrane"/>
    <property type="evidence" value="ECO:0007669"/>
    <property type="project" value="UniProtKB-SubCell"/>
</dbReference>
<evidence type="ECO:0000313" key="9">
    <source>
        <dbReference type="EMBL" id="ALG86452.1"/>
    </source>
</evidence>
<dbReference type="AlphaFoldDB" id="A0A0N9ND81"/>
<evidence type="ECO:0000256" key="1">
    <source>
        <dbReference type="ARBA" id="ARBA00004651"/>
    </source>
</evidence>
<dbReference type="InterPro" id="IPR032816">
    <property type="entry name" value="VTT_dom"/>
</dbReference>
<evidence type="ECO:0000256" key="3">
    <source>
        <dbReference type="ARBA" id="ARBA00022475"/>
    </source>
</evidence>
<dbReference type="PANTHER" id="PTHR30353">
    <property type="entry name" value="INNER MEMBRANE PROTEIN DEDA-RELATED"/>
    <property type="match status" value="1"/>
</dbReference>
<keyword evidence="3 7" id="KW-1003">Cell membrane</keyword>
<evidence type="ECO:0000256" key="5">
    <source>
        <dbReference type="ARBA" id="ARBA00022989"/>
    </source>
</evidence>
<feature type="transmembrane region" description="Helical" evidence="7">
    <location>
        <begin position="147"/>
        <end position="167"/>
    </location>
</feature>
<evidence type="ECO:0000313" key="10">
    <source>
        <dbReference type="Proteomes" id="UP000063789"/>
    </source>
</evidence>
<feature type="transmembrane region" description="Helical" evidence="7">
    <location>
        <begin position="173"/>
        <end position="195"/>
    </location>
</feature>
<dbReference type="PANTHER" id="PTHR30353:SF0">
    <property type="entry name" value="TRANSMEMBRANE PROTEIN"/>
    <property type="match status" value="1"/>
</dbReference>
<dbReference type="Proteomes" id="UP000063789">
    <property type="component" value="Chromosome"/>
</dbReference>
<evidence type="ECO:0000256" key="7">
    <source>
        <dbReference type="RuleBase" id="RU367016"/>
    </source>
</evidence>
<protein>
    <recommendedName>
        <fullName evidence="8">VTT domain-containing protein</fullName>
    </recommendedName>
</protein>
<feature type="transmembrane region" description="Helical" evidence="7">
    <location>
        <begin position="61"/>
        <end position="82"/>
    </location>
</feature>
<dbReference type="OrthoDB" id="9813426at2"/>
<proteinExistence type="inferred from homology"/>
<reference evidence="9 10" key="2">
    <citation type="journal article" date="2017" name="Int. J. Syst. Evol. Microbiol.">
        <title>Gordonia phthalatica sp. nov., a di-n-butyl phthalate-degrading bacterium isolated from activated sludge.</title>
        <authorList>
            <person name="Jin D."/>
            <person name="Kong X."/>
            <person name="Jia M."/>
            <person name="Yu X."/>
            <person name="Wang X."/>
            <person name="Zhuang X."/>
            <person name="Deng Y."/>
            <person name="Bai Z."/>
        </authorList>
    </citation>
    <scope>NUCLEOTIDE SEQUENCE [LARGE SCALE GENOMIC DNA]</scope>
    <source>
        <strain evidence="9 10">QH-11</strain>
    </source>
</reference>
<sequence length="206" mass="21674">MNDLTARLTEWIDAAPAWAVYVIACGAVYLETAVAVIGLVAPSEAILVAAGVVAAIGRPSIVVLVVSCAVAALVGDVTGYWLGRLTGPRFSRSGFGRRVARHAHRTGYRPPEAGDAVVAIVSARWVGYIRSITPLVAGSRAMPFHRYAIATAIGGTTWTATILLVSYGVGATLGARVALIVGLSVALLAFCYLIFRRVRARRRAKA</sequence>
<keyword evidence="6 7" id="KW-0472">Membrane</keyword>
<comment type="subcellular location">
    <subcellularLocation>
        <location evidence="1 7">Cell membrane</location>
        <topology evidence="1 7">Multi-pass membrane protein</topology>
    </subcellularLocation>
</comment>
<comment type="similarity">
    <text evidence="2 7">Belongs to the DedA family.</text>
</comment>
<feature type="transmembrane region" description="Helical" evidence="7">
    <location>
        <begin position="20"/>
        <end position="41"/>
    </location>
</feature>
<organism evidence="9 10">
    <name type="scientific">Gordonia phthalatica</name>
    <dbReference type="NCBI Taxonomy" id="1136941"/>
    <lineage>
        <taxon>Bacteria</taxon>
        <taxon>Bacillati</taxon>
        <taxon>Actinomycetota</taxon>
        <taxon>Actinomycetes</taxon>
        <taxon>Mycobacteriales</taxon>
        <taxon>Gordoniaceae</taxon>
        <taxon>Gordonia</taxon>
    </lineage>
</organism>
<keyword evidence="4 7" id="KW-0812">Transmembrane</keyword>